<evidence type="ECO:0000313" key="9">
    <source>
        <dbReference type="Proteomes" id="UP000256645"/>
    </source>
</evidence>
<dbReference type="STRING" id="1849047.A0A3D8RV03"/>
<dbReference type="PANTHER" id="PTHR42940:SF7">
    <property type="entry name" value="ALCOHOL DEHYDROGENASE-LIKE N-TERMINAL DOMAIN-CONTAINING PROTEIN"/>
    <property type="match status" value="1"/>
</dbReference>
<accession>A0A3D8RV03</accession>
<evidence type="ECO:0000256" key="3">
    <source>
        <dbReference type="ARBA" id="ARBA00022723"/>
    </source>
</evidence>
<dbReference type="Pfam" id="PF08240">
    <property type="entry name" value="ADH_N"/>
    <property type="match status" value="1"/>
</dbReference>
<protein>
    <recommendedName>
        <fullName evidence="7">Enoyl reductase (ER) domain-containing protein</fullName>
    </recommendedName>
</protein>
<name>A0A3D8RV03_9HELO</name>
<dbReference type="AlphaFoldDB" id="A0A3D8RV03"/>
<dbReference type="PROSITE" id="PS00059">
    <property type="entry name" value="ADH_ZINC"/>
    <property type="match status" value="1"/>
</dbReference>
<sequence length="334" mass="36160">MTGFTQTTYRGVEGSPKSAQSKVPELGPLDVLVKITHSSLCGTDLAYIPYGIALGHEGIGLIEKVGSAVTRLNIGDRVGGGYHRGSCGQCRYCLSGQDIWCYERVIFGEGDYDNGTFSEFYIGKETYIHKIPDEIPSEFAAPLQCAGATVYGALIGVVKPSHKVGILGIGGLGHLAIQFASKLGASVVAFSHGTSKEAEARSFGAEEFYSFDDISKMSVPVDVLVLTGNKYPDWSRFLVKTVLARTGTVIPLSEPNGTMNLPAFQMFFEGYNIHSNLVASRGVHDDMLNFAAHHKIRPVIEKFQLSEDGLDKAVEKLKAGSVRYRAVLVREENA</sequence>
<dbReference type="InterPro" id="IPR020843">
    <property type="entry name" value="ER"/>
</dbReference>
<feature type="region of interest" description="Disordered" evidence="6">
    <location>
        <begin position="1"/>
        <end position="21"/>
    </location>
</feature>
<dbReference type="PANTHER" id="PTHR42940">
    <property type="entry name" value="ALCOHOL DEHYDROGENASE 1-RELATED"/>
    <property type="match status" value="1"/>
</dbReference>
<dbReference type="FunFam" id="3.40.50.720:FF:000022">
    <property type="entry name" value="Cinnamyl alcohol dehydrogenase"/>
    <property type="match status" value="1"/>
</dbReference>
<comment type="cofactor">
    <cofactor evidence="1">
        <name>Zn(2+)</name>
        <dbReference type="ChEBI" id="CHEBI:29105"/>
    </cofactor>
</comment>
<feature type="domain" description="Enoyl reductase (ER)" evidence="7">
    <location>
        <begin position="11"/>
        <end position="328"/>
    </location>
</feature>
<dbReference type="GO" id="GO:0008270">
    <property type="term" value="F:zinc ion binding"/>
    <property type="evidence" value="ECO:0007669"/>
    <property type="project" value="InterPro"/>
</dbReference>
<dbReference type="Gene3D" id="3.90.180.10">
    <property type="entry name" value="Medium-chain alcohol dehydrogenases, catalytic domain"/>
    <property type="match status" value="1"/>
</dbReference>
<dbReference type="GO" id="GO:0005737">
    <property type="term" value="C:cytoplasm"/>
    <property type="evidence" value="ECO:0007669"/>
    <property type="project" value="TreeGrafter"/>
</dbReference>
<dbReference type="Proteomes" id="UP000256645">
    <property type="component" value="Unassembled WGS sequence"/>
</dbReference>
<evidence type="ECO:0000313" key="8">
    <source>
        <dbReference type="EMBL" id="RDW77835.1"/>
    </source>
</evidence>
<evidence type="ECO:0000256" key="2">
    <source>
        <dbReference type="ARBA" id="ARBA00008072"/>
    </source>
</evidence>
<dbReference type="CDD" id="cd05283">
    <property type="entry name" value="CAD1"/>
    <property type="match status" value="1"/>
</dbReference>
<evidence type="ECO:0000256" key="6">
    <source>
        <dbReference type="SAM" id="MobiDB-lite"/>
    </source>
</evidence>
<dbReference type="InterPro" id="IPR002328">
    <property type="entry name" value="ADH_Zn_CS"/>
</dbReference>
<evidence type="ECO:0000259" key="7">
    <source>
        <dbReference type="SMART" id="SM00829"/>
    </source>
</evidence>
<proteinExistence type="inferred from homology"/>
<dbReference type="SUPFAM" id="SSF50129">
    <property type="entry name" value="GroES-like"/>
    <property type="match status" value="1"/>
</dbReference>
<dbReference type="SUPFAM" id="SSF51735">
    <property type="entry name" value="NAD(P)-binding Rossmann-fold domains"/>
    <property type="match status" value="1"/>
</dbReference>
<dbReference type="Gene3D" id="3.40.50.720">
    <property type="entry name" value="NAD(P)-binding Rossmann-like Domain"/>
    <property type="match status" value="1"/>
</dbReference>
<dbReference type="EMBL" id="PDLM01000005">
    <property type="protein sequence ID" value="RDW77835.1"/>
    <property type="molecule type" value="Genomic_DNA"/>
</dbReference>
<keyword evidence="9" id="KW-1185">Reference proteome</keyword>
<reference evidence="8 9" key="1">
    <citation type="journal article" date="2018" name="IMA Fungus">
        <title>IMA Genome-F 9: Draft genome sequence of Annulohypoxylon stygium, Aspergillus mulundensis, Berkeleyomyces basicola (syn. Thielaviopsis basicola), Ceratocystis smalleyi, two Cercospora beticola strains, Coleophoma cylindrospora, Fusarium fracticaudum, Phialophora cf. hyalina, and Morchella septimelata.</title>
        <authorList>
            <person name="Wingfield B.D."/>
            <person name="Bills G.F."/>
            <person name="Dong Y."/>
            <person name="Huang W."/>
            <person name="Nel W.J."/>
            <person name="Swalarsk-Parry B.S."/>
            <person name="Vaghefi N."/>
            <person name="Wilken P.M."/>
            <person name="An Z."/>
            <person name="de Beer Z.W."/>
            <person name="De Vos L."/>
            <person name="Chen L."/>
            <person name="Duong T.A."/>
            <person name="Gao Y."/>
            <person name="Hammerbacher A."/>
            <person name="Kikkert J.R."/>
            <person name="Li Y."/>
            <person name="Li H."/>
            <person name="Li K."/>
            <person name="Li Q."/>
            <person name="Liu X."/>
            <person name="Ma X."/>
            <person name="Naidoo K."/>
            <person name="Pethybridge S.J."/>
            <person name="Sun J."/>
            <person name="Steenkamp E.T."/>
            <person name="van der Nest M.A."/>
            <person name="van Wyk S."/>
            <person name="Wingfield M.J."/>
            <person name="Xiong C."/>
            <person name="Yue Q."/>
            <person name="Zhang X."/>
        </authorList>
    </citation>
    <scope>NUCLEOTIDE SEQUENCE [LARGE SCALE GENOMIC DNA]</scope>
    <source>
        <strain evidence="8 9">BP6252</strain>
    </source>
</reference>
<dbReference type="InterPro" id="IPR011032">
    <property type="entry name" value="GroES-like_sf"/>
</dbReference>
<comment type="caution">
    <text evidence="8">The sequence shown here is derived from an EMBL/GenBank/DDBJ whole genome shotgun (WGS) entry which is preliminary data.</text>
</comment>
<evidence type="ECO:0000256" key="5">
    <source>
        <dbReference type="ARBA" id="ARBA00023002"/>
    </source>
</evidence>
<dbReference type="GO" id="GO:0004022">
    <property type="term" value="F:alcohol dehydrogenase (NAD+) activity"/>
    <property type="evidence" value="ECO:0007669"/>
    <property type="project" value="TreeGrafter"/>
</dbReference>
<dbReference type="PROSITE" id="PS00065">
    <property type="entry name" value="D_2_HYDROXYACID_DH_1"/>
    <property type="match status" value="1"/>
</dbReference>
<evidence type="ECO:0000256" key="4">
    <source>
        <dbReference type="ARBA" id="ARBA00022833"/>
    </source>
</evidence>
<dbReference type="SMART" id="SM00829">
    <property type="entry name" value="PKS_ER"/>
    <property type="match status" value="1"/>
</dbReference>
<gene>
    <name evidence="8" type="ORF">BP6252_05888</name>
</gene>
<keyword evidence="4" id="KW-0862">Zinc</keyword>
<comment type="similarity">
    <text evidence="2">Belongs to the zinc-containing alcohol dehydrogenase family.</text>
</comment>
<dbReference type="InterPro" id="IPR036291">
    <property type="entry name" value="NAD(P)-bd_dom_sf"/>
</dbReference>
<dbReference type="InterPro" id="IPR029752">
    <property type="entry name" value="D-isomer_DH_CS1"/>
</dbReference>
<dbReference type="InterPro" id="IPR013154">
    <property type="entry name" value="ADH-like_N"/>
</dbReference>
<keyword evidence="3" id="KW-0479">Metal-binding</keyword>
<organism evidence="8 9">
    <name type="scientific">Coleophoma cylindrospora</name>
    <dbReference type="NCBI Taxonomy" id="1849047"/>
    <lineage>
        <taxon>Eukaryota</taxon>
        <taxon>Fungi</taxon>
        <taxon>Dikarya</taxon>
        <taxon>Ascomycota</taxon>
        <taxon>Pezizomycotina</taxon>
        <taxon>Leotiomycetes</taxon>
        <taxon>Helotiales</taxon>
        <taxon>Dermateaceae</taxon>
        <taxon>Coleophoma</taxon>
    </lineage>
</organism>
<dbReference type="InterPro" id="IPR047109">
    <property type="entry name" value="CAD-like"/>
</dbReference>
<keyword evidence="5" id="KW-0560">Oxidoreductase</keyword>
<evidence type="ECO:0000256" key="1">
    <source>
        <dbReference type="ARBA" id="ARBA00001947"/>
    </source>
</evidence>
<dbReference type="OrthoDB" id="1879366at2759"/>